<comment type="caution">
    <text evidence="1">The sequence shown here is derived from an EMBL/GenBank/DDBJ whole genome shotgun (WGS) entry which is preliminary data.</text>
</comment>
<evidence type="ECO:0000313" key="1">
    <source>
        <dbReference type="EMBL" id="MFC4856783.1"/>
    </source>
</evidence>
<sequence>MHHISAPDNVATITELRAHGVTNHAITTRCRPSGPWQRVLPGVVLMSAARPTRRQRLRAAIAYAGPDSVVSGVDAMRAHGIDVPLLPDVLVLAPATRRLASRAYLTVERTTRPPRPTPHAGLPYAPLARAVLDAARRAADHEQLRVLLTSTIGPCTVGELRTELDAGSQRGSAAVRALLTPDLASADEVVPEEVTLARRLLRGTALPAPQWHVPVHDDVGMLLGVPDAWWPEVGLALDVGPRTRHHDPRAWLAAGRTLFRTDQHRLSTAPTAVMDELVAAFAAAAANGHRRAG</sequence>
<keyword evidence="2" id="KW-1185">Reference proteome</keyword>
<gene>
    <name evidence="1" type="ORF">ACFPCV_25025</name>
</gene>
<name>A0ABV9S7C7_9PSEU</name>
<reference evidence="2" key="1">
    <citation type="journal article" date="2019" name="Int. J. Syst. Evol. Microbiol.">
        <title>The Global Catalogue of Microorganisms (GCM) 10K type strain sequencing project: providing services to taxonomists for standard genome sequencing and annotation.</title>
        <authorList>
            <consortium name="The Broad Institute Genomics Platform"/>
            <consortium name="The Broad Institute Genome Sequencing Center for Infectious Disease"/>
            <person name="Wu L."/>
            <person name="Ma J."/>
        </authorList>
    </citation>
    <scope>NUCLEOTIDE SEQUENCE [LARGE SCALE GENOMIC DNA]</scope>
    <source>
        <strain evidence="2">ZS-22-S1</strain>
    </source>
</reference>
<dbReference type="Proteomes" id="UP001595859">
    <property type="component" value="Unassembled WGS sequence"/>
</dbReference>
<organism evidence="1 2">
    <name type="scientific">Actinophytocola glycyrrhizae</name>
    <dbReference type="NCBI Taxonomy" id="2044873"/>
    <lineage>
        <taxon>Bacteria</taxon>
        <taxon>Bacillati</taxon>
        <taxon>Actinomycetota</taxon>
        <taxon>Actinomycetes</taxon>
        <taxon>Pseudonocardiales</taxon>
        <taxon>Pseudonocardiaceae</taxon>
    </lineage>
</organism>
<proteinExistence type="predicted"/>
<evidence type="ECO:0000313" key="2">
    <source>
        <dbReference type="Proteomes" id="UP001595859"/>
    </source>
</evidence>
<evidence type="ECO:0008006" key="3">
    <source>
        <dbReference type="Google" id="ProtNLM"/>
    </source>
</evidence>
<dbReference type="EMBL" id="JBHSIS010000011">
    <property type="protein sequence ID" value="MFC4856783.1"/>
    <property type="molecule type" value="Genomic_DNA"/>
</dbReference>
<dbReference type="RefSeq" id="WP_378058773.1">
    <property type="nucleotide sequence ID" value="NZ_JBHSIS010000011.1"/>
</dbReference>
<accession>A0ABV9S7C7</accession>
<protein>
    <recommendedName>
        <fullName evidence="3">Transcriptional regulator, AbiEi antitoxin, Type IV TA system</fullName>
    </recommendedName>
</protein>